<evidence type="ECO:0000256" key="6">
    <source>
        <dbReference type="ARBA" id="ARBA00019762"/>
    </source>
</evidence>
<evidence type="ECO:0000256" key="3">
    <source>
        <dbReference type="ARBA" id="ARBA00004609"/>
    </source>
</evidence>
<evidence type="ECO:0000256" key="7">
    <source>
        <dbReference type="ARBA" id="ARBA00022475"/>
    </source>
</evidence>
<dbReference type="GO" id="GO:0071555">
    <property type="term" value="P:cell wall organization"/>
    <property type="evidence" value="ECO:0007669"/>
    <property type="project" value="UniProtKB-KW"/>
</dbReference>
<evidence type="ECO:0000256" key="10">
    <source>
        <dbReference type="ARBA" id="ARBA00022622"/>
    </source>
</evidence>
<evidence type="ECO:0000256" key="2">
    <source>
        <dbReference type="ARBA" id="ARBA00004191"/>
    </source>
</evidence>
<protein>
    <recommendedName>
        <fullName evidence="6">Probable glucan endo-1,3-beta-glucosidase eglC</fullName>
        <ecNumber evidence="5">3.2.1.39</ecNumber>
    </recommendedName>
    <alternativeName>
        <fullName evidence="20">Endo-1,3-beta-glucanase eglC</fullName>
    </alternativeName>
    <alternativeName>
        <fullName evidence="21">Laminarinase eglC</fullName>
    </alternativeName>
</protein>
<evidence type="ECO:0000256" key="12">
    <source>
        <dbReference type="ARBA" id="ARBA00022801"/>
    </source>
</evidence>
<evidence type="ECO:0000256" key="21">
    <source>
        <dbReference type="ARBA" id="ARBA00032906"/>
    </source>
</evidence>
<reference evidence="24" key="1">
    <citation type="submission" date="2014-12" db="EMBL/GenBank/DDBJ databases">
        <title>Genome Sequence of Valsa Canker Pathogens Uncovers a Specific Adaption of Colonization on Woody Bark.</title>
        <authorList>
            <person name="Yin Z."/>
            <person name="Liu H."/>
            <person name="Gao X."/>
            <person name="Li Z."/>
            <person name="Song N."/>
            <person name="Ke X."/>
            <person name="Dai Q."/>
            <person name="Wu Y."/>
            <person name="Sun Y."/>
            <person name="Xu J.-R."/>
            <person name="Kang Z.K."/>
            <person name="Wang L."/>
            <person name="Huang L."/>
        </authorList>
    </citation>
    <scope>NUCLEOTIDE SEQUENCE [LARGE SCALE GENOMIC DNA]</scope>
    <source>
        <strain evidence="24">03-8</strain>
    </source>
</reference>
<dbReference type="GO" id="GO:0009277">
    <property type="term" value="C:fungal-type cell wall"/>
    <property type="evidence" value="ECO:0007669"/>
    <property type="project" value="TreeGrafter"/>
</dbReference>
<evidence type="ECO:0000256" key="20">
    <source>
        <dbReference type="ARBA" id="ARBA00032134"/>
    </source>
</evidence>
<dbReference type="AlphaFoldDB" id="A0A194WDM3"/>
<dbReference type="InterPro" id="IPR000490">
    <property type="entry name" value="Glyco_hydro_17"/>
</dbReference>
<dbReference type="GO" id="GO:0000272">
    <property type="term" value="P:polysaccharide catabolic process"/>
    <property type="evidence" value="ECO:0007669"/>
    <property type="project" value="UniProtKB-KW"/>
</dbReference>
<dbReference type="Pfam" id="PF00332">
    <property type="entry name" value="Glyco_hydro_17"/>
    <property type="match status" value="1"/>
</dbReference>
<dbReference type="SUPFAM" id="SSF51445">
    <property type="entry name" value="(Trans)glycosidases"/>
    <property type="match status" value="1"/>
</dbReference>
<dbReference type="Proteomes" id="UP000078559">
    <property type="component" value="Chromosome 13"/>
</dbReference>
<dbReference type="InterPro" id="IPR050732">
    <property type="entry name" value="Beta-glucan_modifiers"/>
</dbReference>
<dbReference type="EC" id="3.2.1.39" evidence="5"/>
<keyword evidence="12" id="KW-0378">Hydrolase</keyword>
<accession>A0A194WDM3</accession>
<comment type="similarity">
    <text evidence="4 22">Belongs to the glycosyl hydrolase 17 family.</text>
</comment>
<evidence type="ECO:0000256" key="1">
    <source>
        <dbReference type="ARBA" id="ARBA00000382"/>
    </source>
</evidence>
<keyword evidence="10" id="KW-0336">GPI-anchor</keyword>
<feature type="signal peptide" evidence="23">
    <location>
        <begin position="1"/>
        <end position="20"/>
    </location>
</feature>
<evidence type="ECO:0000256" key="17">
    <source>
        <dbReference type="ARBA" id="ARBA00023316"/>
    </source>
</evidence>
<keyword evidence="25" id="KW-1185">Reference proteome</keyword>
<feature type="chain" id="PRO_5008267438" description="Probable glucan endo-1,3-beta-glucosidase eglC" evidence="23">
    <location>
        <begin position="21"/>
        <end position="313"/>
    </location>
</feature>
<evidence type="ECO:0000256" key="19">
    <source>
        <dbReference type="ARBA" id="ARBA00025152"/>
    </source>
</evidence>
<keyword evidence="9" id="KW-0964">Secreted</keyword>
<dbReference type="GO" id="GO:0005886">
    <property type="term" value="C:plasma membrane"/>
    <property type="evidence" value="ECO:0007669"/>
    <property type="project" value="UniProtKB-SubCell"/>
</dbReference>
<evidence type="ECO:0000256" key="8">
    <source>
        <dbReference type="ARBA" id="ARBA00022512"/>
    </source>
</evidence>
<evidence type="ECO:0000256" key="15">
    <source>
        <dbReference type="ARBA" id="ARBA00023277"/>
    </source>
</evidence>
<dbReference type="EMBL" id="CM003110">
    <property type="protein sequence ID" value="KUI74501.1"/>
    <property type="molecule type" value="Genomic_DNA"/>
</dbReference>
<organism evidence="24 25">
    <name type="scientific">Cytospora mali</name>
    <name type="common">Apple Valsa canker fungus</name>
    <name type="synonym">Valsa mali</name>
    <dbReference type="NCBI Taxonomy" id="578113"/>
    <lineage>
        <taxon>Eukaryota</taxon>
        <taxon>Fungi</taxon>
        <taxon>Dikarya</taxon>
        <taxon>Ascomycota</taxon>
        <taxon>Pezizomycotina</taxon>
        <taxon>Sordariomycetes</taxon>
        <taxon>Sordariomycetidae</taxon>
        <taxon>Diaporthales</taxon>
        <taxon>Cytosporaceae</taxon>
        <taxon>Cytospora</taxon>
    </lineage>
</organism>
<evidence type="ECO:0000256" key="16">
    <source>
        <dbReference type="ARBA" id="ARBA00023288"/>
    </source>
</evidence>
<keyword evidence="13" id="KW-0472">Membrane</keyword>
<keyword evidence="11 23" id="KW-0732">Signal</keyword>
<evidence type="ECO:0000313" key="24">
    <source>
        <dbReference type="EMBL" id="KUI74501.1"/>
    </source>
</evidence>
<dbReference type="GO" id="GO:0005576">
    <property type="term" value="C:extracellular region"/>
    <property type="evidence" value="ECO:0007669"/>
    <property type="project" value="TreeGrafter"/>
</dbReference>
<comment type="catalytic activity">
    <reaction evidence="1">
        <text>Hydrolysis of (1-&gt;3)-beta-D-glucosidic linkages in (1-&gt;3)-beta-D-glucans.</text>
        <dbReference type="EC" id="3.2.1.39"/>
    </reaction>
</comment>
<keyword evidence="14" id="KW-0325">Glycoprotein</keyword>
<dbReference type="SMR" id="A0A194WDM3"/>
<comment type="function">
    <text evidence="19">Glucanases play a role in cell expansion during growth, in cell-cell fusion during mating, and in spore release during sporulation. This enzyme may be involved in beta-glucan degradation and also function biosynthetically as a transglycosylase.</text>
</comment>
<dbReference type="OrthoDB" id="1293114at2759"/>
<keyword evidence="8" id="KW-0134">Cell wall</keyword>
<evidence type="ECO:0000256" key="9">
    <source>
        <dbReference type="ARBA" id="ARBA00022525"/>
    </source>
</evidence>
<name>A0A194WDM3_CYTMA</name>
<dbReference type="GO" id="GO:0042973">
    <property type="term" value="F:glucan endo-1,3-beta-D-glucosidase activity"/>
    <property type="evidence" value="ECO:0007669"/>
    <property type="project" value="UniProtKB-EC"/>
</dbReference>
<dbReference type="InterPro" id="IPR017853">
    <property type="entry name" value="GH"/>
</dbReference>
<dbReference type="GO" id="GO:0009986">
    <property type="term" value="C:cell surface"/>
    <property type="evidence" value="ECO:0007669"/>
    <property type="project" value="TreeGrafter"/>
</dbReference>
<keyword evidence="16" id="KW-0449">Lipoprotein</keyword>
<evidence type="ECO:0000313" key="25">
    <source>
        <dbReference type="Proteomes" id="UP000078559"/>
    </source>
</evidence>
<keyword evidence="15" id="KW-0119">Carbohydrate metabolism</keyword>
<sequence>MKIAHFFLPLIATLVTPTAAFWRGFNVKSNTADGTTCKTKSDWREVFQAIQTFPNGINAARLFYSHKCNSLANAVPEAIATGTHILVGIDDSDSDFEAEKGALLDAINQYGFDWMVGISIGSESLYRGNIGPNSLTNKINDVRAMVENINGYDSNKKFVEIGHVDTTNAWFDEANTDVIRACDFIGVDVYPYFQAEDNNHIDNAHVLFDDAITQAKSTVTKALEGSSSGRMPSVWVTETGWPVNGNANGDAVPSVSNAASYFQQVACPSFGKMNTFWFTYQDWFAMPSFAVVNADGQEYFSQKCNSNKRFVQF</sequence>
<evidence type="ECO:0000256" key="22">
    <source>
        <dbReference type="RuleBase" id="RU004335"/>
    </source>
</evidence>
<dbReference type="Gene3D" id="3.20.20.80">
    <property type="entry name" value="Glycosidases"/>
    <property type="match status" value="1"/>
</dbReference>
<proteinExistence type="inferred from homology"/>
<evidence type="ECO:0000256" key="4">
    <source>
        <dbReference type="ARBA" id="ARBA00008773"/>
    </source>
</evidence>
<gene>
    <name evidence="24" type="ORF">VM1G_10121</name>
</gene>
<keyword evidence="18" id="KW-0624">Polysaccharide degradation</keyword>
<evidence type="ECO:0000256" key="14">
    <source>
        <dbReference type="ARBA" id="ARBA00023180"/>
    </source>
</evidence>
<dbReference type="PANTHER" id="PTHR16631">
    <property type="entry name" value="GLUCAN 1,3-BETA-GLUCOSIDASE"/>
    <property type="match status" value="1"/>
</dbReference>
<comment type="subcellular location">
    <subcellularLocation>
        <location evidence="3">Cell membrane</location>
        <topology evidence="3">Lipid-anchor</topology>
        <topology evidence="3">GPI-anchor</topology>
    </subcellularLocation>
    <subcellularLocation>
        <location evidence="2">Secreted</location>
        <location evidence="2">Cell wall</location>
    </subcellularLocation>
</comment>
<evidence type="ECO:0000256" key="11">
    <source>
        <dbReference type="ARBA" id="ARBA00022729"/>
    </source>
</evidence>
<keyword evidence="17" id="KW-0961">Cell wall biogenesis/degradation</keyword>
<dbReference type="PANTHER" id="PTHR16631:SF13">
    <property type="entry name" value="GLUCAN ENDO-1,3-BETA-GLUCOSIDASE EGLC-RELATED"/>
    <property type="match status" value="1"/>
</dbReference>
<evidence type="ECO:0000256" key="23">
    <source>
        <dbReference type="SAM" id="SignalP"/>
    </source>
</evidence>
<evidence type="ECO:0000256" key="18">
    <source>
        <dbReference type="ARBA" id="ARBA00023326"/>
    </source>
</evidence>
<evidence type="ECO:0000256" key="5">
    <source>
        <dbReference type="ARBA" id="ARBA00012780"/>
    </source>
</evidence>
<evidence type="ECO:0000256" key="13">
    <source>
        <dbReference type="ARBA" id="ARBA00023136"/>
    </source>
</evidence>
<keyword evidence="7" id="KW-1003">Cell membrane</keyword>
<dbReference type="GO" id="GO:0098552">
    <property type="term" value="C:side of membrane"/>
    <property type="evidence" value="ECO:0007669"/>
    <property type="project" value="UniProtKB-KW"/>
</dbReference>